<sequence length="300" mass="32299">MNWDAISFDWNQVRAFLATVEEGTFSAAARALKTTQPTIGRQIAELEERLGVTLLERSPKGPNLTEAGGVLLHHVRAMSDAAVMVSMAAVSQSAEVSGTVRITAFDMMAAQLLPTILLPLRDKAPGLRPILISSNSVDDLLRREADIAVRHVRPEQPELVARRLGGLATNLYAAPSYLDRVGRPKSPREAGDLTFVGPTEQGEVHALMNGLGIPVNARNFIIGSDAGVAISGCVKAGYGVSLLPAATCEGDPGFERILPDLPTPQMPVWLVTHRELQTSKRIRIVFDQIAHGLSQYAKAD</sequence>
<gene>
    <name evidence="6" type="ORF">SAMN05444714_1615</name>
</gene>
<dbReference type="GO" id="GO:0003700">
    <property type="term" value="F:DNA-binding transcription factor activity"/>
    <property type="evidence" value="ECO:0007669"/>
    <property type="project" value="InterPro"/>
</dbReference>
<dbReference type="Gene3D" id="1.10.10.10">
    <property type="entry name" value="Winged helix-like DNA-binding domain superfamily/Winged helix DNA-binding domain"/>
    <property type="match status" value="1"/>
</dbReference>
<dbReference type="InterPro" id="IPR000847">
    <property type="entry name" value="LysR_HTH_N"/>
</dbReference>
<keyword evidence="4" id="KW-0804">Transcription</keyword>
<dbReference type="InterPro" id="IPR036390">
    <property type="entry name" value="WH_DNA-bd_sf"/>
</dbReference>
<dbReference type="SUPFAM" id="SSF53850">
    <property type="entry name" value="Periplasmic binding protein-like II"/>
    <property type="match status" value="1"/>
</dbReference>
<protein>
    <submittedName>
        <fullName evidence="6">DNA-binding transcriptional regulator, LysR family</fullName>
    </submittedName>
</protein>
<keyword evidence="3 6" id="KW-0238">DNA-binding</keyword>
<dbReference type="Proteomes" id="UP000198926">
    <property type="component" value="Unassembled WGS sequence"/>
</dbReference>
<keyword evidence="7" id="KW-1185">Reference proteome</keyword>
<keyword evidence="2" id="KW-0805">Transcription regulation</keyword>
<dbReference type="SUPFAM" id="SSF46785">
    <property type="entry name" value="Winged helix' DNA-binding domain"/>
    <property type="match status" value="1"/>
</dbReference>
<evidence type="ECO:0000313" key="7">
    <source>
        <dbReference type="Proteomes" id="UP000198926"/>
    </source>
</evidence>
<reference evidence="6 7" key="1">
    <citation type="submission" date="2016-10" db="EMBL/GenBank/DDBJ databases">
        <authorList>
            <person name="de Groot N.N."/>
        </authorList>
    </citation>
    <scope>NUCLEOTIDE SEQUENCE [LARGE SCALE GENOMIC DNA]</scope>
    <source>
        <strain evidence="6 7">DSM 29433</strain>
    </source>
</reference>
<organism evidence="6 7">
    <name type="scientific">Yoonia litorea</name>
    <dbReference type="NCBI Taxonomy" id="1123755"/>
    <lineage>
        <taxon>Bacteria</taxon>
        <taxon>Pseudomonadati</taxon>
        <taxon>Pseudomonadota</taxon>
        <taxon>Alphaproteobacteria</taxon>
        <taxon>Rhodobacterales</taxon>
        <taxon>Paracoccaceae</taxon>
        <taxon>Yoonia</taxon>
    </lineage>
</organism>
<dbReference type="Gene3D" id="3.40.190.290">
    <property type="match status" value="1"/>
</dbReference>
<evidence type="ECO:0000256" key="2">
    <source>
        <dbReference type="ARBA" id="ARBA00023015"/>
    </source>
</evidence>
<dbReference type="AlphaFoldDB" id="A0A1I6ME13"/>
<comment type="similarity">
    <text evidence="1">Belongs to the LysR transcriptional regulatory family.</text>
</comment>
<evidence type="ECO:0000256" key="3">
    <source>
        <dbReference type="ARBA" id="ARBA00023125"/>
    </source>
</evidence>
<dbReference type="OrthoDB" id="9798121at2"/>
<dbReference type="PANTHER" id="PTHR30537:SF3">
    <property type="entry name" value="TRANSCRIPTIONAL REGULATORY PROTEIN"/>
    <property type="match status" value="1"/>
</dbReference>
<dbReference type="GO" id="GO:0043565">
    <property type="term" value="F:sequence-specific DNA binding"/>
    <property type="evidence" value="ECO:0007669"/>
    <property type="project" value="TreeGrafter"/>
</dbReference>
<dbReference type="PROSITE" id="PS50931">
    <property type="entry name" value="HTH_LYSR"/>
    <property type="match status" value="1"/>
</dbReference>
<feature type="domain" description="HTH lysR-type" evidence="5">
    <location>
        <begin position="8"/>
        <end position="65"/>
    </location>
</feature>
<dbReference type="STRING" id="1123755.SAMN05444714_1615"/>
<name>A0A1I6ME13_9RHOB</name>
<dbReference type="Pfam" id="PF03466">
    <property type="entry name" value="LysR_substrate"/>
    <property type="match status" value="1"/>
</dbReference>
<dbReference type="InterPro" id="IPR058163">
    <property type="entry name" value="LysR-type_TF_proteobact-type"/>
</dbReference>
<dbReference type="RefSeq" id="WP_090206160.1">
    <property type="nucleotide sequence ID" value="NZ_FOZM01000001.1"/>
</dbReference>
<proteinExistence type="inferred from homology"/>
<dbReference type="InterPro" id="IPR005119">
    <property type="entry name" value="LysR_subst-bd"/>
</dbReference>
<evidence type="ECO:0000313" key="6">
    <source>
        <dbReference type="EMBL" id="SFS13863.1"/>
    </source>
</evidence>
<dbReference type="FunFam" id="1.10.10.10:FF:000001">
    <property type="entry name" value="LysR family transcriptional regulator"/>
    <property type="match status" value="1"/>
</dbReference>
<evidence type="ECO:0000256" key="1">
    <source>
        <dbReference type="ARBA" id="ARBA00009437"/>
    </source>
</evidence>
<dbReference type="GO" id="GO:0006351">
    <property type="term" value="P:DNA-templated transcription"/>
    <property type="evidence" value="ECO:0007669"/>
    <property type="project" value="TreeGrafter"/>
</dbReference>
<dbReference type="Pfam" id="PF00126">
    <property type="entry name" value="HTH_1"/>
    <property type="match status" value="1"/>
</dbReference>
<evidence type="ECO:0000256" key="4">
    <source>
        <dbReference type="ARBA" id="ARBA00023163"/>
    </source>
</evidence>
<accession>A0A1I6ME13</accession>
<dbReference type="EMBL" id="FOZM01000001">
    <property type="protein sequence ID" value="SFS13863.1"/>
    <property type="molecule type" value="Genomic_DNA"/>
</dbReference>
<dbReference type="PRINTS" id="PR00039">
    <property type="entry name" value="HTHLYSR"/>
</dbReference>
<dbReference type="PANTHER" id="PTHR30537">
    <property type="entry name" value="HTH-TYPE TRANSCRIPTIONAL REGULATOR"/>
    <property type="match status" value="1"/>
</dbReference>
<dbReference type="InterPro" id="IPR036388">
    <property type="entry name" value="WH-like_DNA-bd_sf"/>
</dbReference>
<evidence type="ECO:0000259" key="5">
    <source>
        <dbReference type="PROSITE" id="PS50931"/>
    </source>
</evidence>